<dbReference type="Proteomes" id="UP000516305">
    <property type="component" value="Chromosome"/>
</dbReference>
<dbReference type="RefSeq" id="WP_210758488.1">
    <property type="nucleotide sequence ID" value="NZ_CP060139.1"/>
</dbReference>
<evidence type="ECO:0000313" key="1">
    <source>
        <dbReference type="EMBL" id="QNR23951.1"/>
    </source>
</evidence>
<dbReference type="EMBL" id="CP060139">
    <property type="protein sequence ID" value="QNR23951.1"/>
    <property type="molecule type" value="Genomic_DNA"/>
</dbReference>
<accession>A0A7H0VE03</accession>
<evidence type="ECO:0000313" key="2">
    <source>
        <dbReference type="Proteomes" id="UP000516305"/>
    </source>
</evidence>
<gene>
    <name evidence="1" type="ORF">H4K34_16490</name>
</gene>
<sequence length="59" mass="6417">MKSSTLLFSLSLLSLKLGASESPGFKQPELSLRFDNNCALSPTGAQSISLLIQPQFYQL</sequence>
<proteinExistence type="predicted"/>
<protein>
    <submittedName>
        <fullName evidence="1">Uncharacterized protein</fullName>
    </submittedName>
</protein>
<dbReference type="AlphaFoldDB" id="A0A7H0VE03"/>
<reference evidence="1 2" key="1">
    <citation type="submission" date="2020-08" db="EMBL/GenBank/DDBJ databases">
        <title>Croceimicrobium hydrocarbonivorans gen. nov., sp. nov., a novel marine bacterium isolated from a bacterial consortium that degrades polyethylene terephthalate.</title>
        <authorList>
            <person name="Liu R."/>
        </authorList>
    </citation>
    <scope>NUCLEOTIDE SEQUENCE [LARGE SCALE GENOMIC DNA]</scope>
    <source>
        <strain evidence="1 2">A20-9</strain>
    </source>
</reference>
<dbReference type="KEGG" id="chyd:H4K34_16490"/>
<organism evidence="1 2">
    <name type="scientific">Croceimicrobium hydrocarbonivorans</name>
    <dbReference type="NCBI Taxonomy" id="2761580"/>
    <lineage>
        <taxon>Bacteria</taxon>
        <taxon>Pseudomonadati</taxon>
        <taxon>Bacteroidota</taxon>
        <taxon>Flavobacteriia</taxon>
        <taxon>Flavobacteriales</taxon>
        <taxon>Owenweeksiaceae</taxon>
        <taxon>Croceimicrobium</taxon>
    </lineage>
</organism>
<keyword evidence="2" id="KW-1185">Reference proteome</keyword>
<name>A0A7H0VE03_9FLAO</name>